<sequence>MEVEGSQLDLPEVMIFIKKMETYISKDVSMISLSLPEKDDKEYMEKVLLERPIYYSTLNTKLTILITSEQLKEEESIGTNGLVIFFGIRRKRGEVVDKERSLYFKYVPFKRRLRLDSTFSKKFDTQFLQHLLNKEKTYGILIIGDQKMQSYIVFGTL</sequence>
<organism evidence="1 2">
    <name type="scientific">Hibiscus sabdariffa</name>
    <name type="common">roselle</name>
    <dbReference type="NCBI Taxonomy" id="183260"/>
    <lineage>
        <taxon>Eukaryota</taxon>
        <taxon>Viridiplantae</taxon>
        <taxon>Streptophyta</taxon>
        <taxon>Embryophyta</taxon>
        <taxon>Tracheophyta</taxon>
        <taxon>Spermatophyta</taxon>
        <taxon>Magnoliopsida</taxon>
        <taxon>eudicotyledons</taxon>
        <taxon>Gunneridae</taxon>
        <taxon>Pentapetalae</taxon>
        <taxon>rosids</taxon>
        <taxon>malvids</taxon>
        <taxon>Malvales</taxon>
        <taxon>Malvaceae</taxon>
        <taxon>Malvoideae</taxon>
        <taxon>Hibiscus</taxon>
    </lineage>
</organism>
<gene>
    <name evidence="1" type="ORF">V6N11_079417</name>
</gene>
<name>A0ABR2RVP2_9ROSI</name>
<evidence type="ECO:0000313" key="2">
    <source>
        <dbReference type="Proteomes" id="UP001396334"/>
    </source>
</evidence>
<dbReference type="InterPro" id="IPR024049">
    <property type="entry name" value="eRF1_1_sf"/>
</dbReference>
<protein>
    <submittedName>
        <fullName evidence="1">Uncharacterized protein</fullName>
    </submittedName>
</protein>
<keyword evidence="2" id="KW-1185">Reference proteome</keyword>
<dbReference type="Proteomes" id="UP001396334">
    <property type="component" value="Unassembled WGS sequence"/>
</dbReference>
<accession>A0ABR2RVP2</accession>
<evidence type="ECO:0000313" key="1">
    <source>
        <dbReference type="EMBL" id="KAK9016925.1"/>
    </source>
</evidence>
<dbReference type="SUPFAM" id="SSF55481">
    <property type="entry name" value="N-terminal domain of eukaryotic peptide chain release factor subunit 1, ERF1"/>
    <property type="match status" value="1"/>
</dbReference>
<dbReference type="Gene3D" id="3.30.960.10">
    <property type="entry name" value="eRF1 domain 1"/>
    <property type="match status" value="1"/>
</dbReference>
<comment type="caution">
    <text evidence="1">The sequence shown here is derived from an EMBL/GenBank/DDBJ whole genome shotgun (WGS) entry which is preliminary data.</text>
</comment>
<dbReference type="EMBL" id="JBBPBN010000020">
    <property type="protein sequence ID" value="KAK9016925.1"/>
    <property type="molecule type" value="Genomic_DNA"/>
</dbReference>
<reference evidence="1 2" key="1">
    <citation type="journal article" date="2024" name="G3 (Bethesda)">
        <title>Genome assembly of Hibiscus sabdariffa L. provides insights into metabolisms of medicinal natural products.</title>
        <authorList>
            <person name="Kim T."/>
        </authorList>
    </citation>
    <scope>NUCLEOTIDE SEQUENCE [LARGE SCALE GENOMIC DNA]</scope>
    <source>
        <strain evidence="1">TK-2024</strain>
        <tissue evidence="1">Old leaves</tissue>
    </source>
</reference>
<proteinExistence type="predicted"/>